<dbReference type="GO" id="GO:0022857">
    <property type="term" value="F:transmembrane transporter activity"/>
    <property type="evidence" value="ECO:0007669"/>
    <property type="project" value="TreeGrafter"/>
</dbReference>
<keyword evidence="1" id="KW-0812">Transmembrane</keyword>
<organism evidence="3">
    <name type="scientific">candidate division WWE3 bacterium</name>
    <dbReference type="NCBI Taxonomy" id="2053526"/>
    <lineage>
        <taxon>Bacteria</taxon>
        <taxon>Katanobacteria</taxon>
    </lineage>
</organism>
<accession>A0A7V5J091</accession>
<dbReference type="PANTHER" id="PTHR30572:SF4">
    <property type="entry name" value="ABC TRANSPORTER PERMEASE YTRF"/>
    <property type="match status" value="1"/>
</dbReference>
<feature type="transmembrane region" description="Helical" evidence="1">
    <location>
        <begin position="113"/>
        <end position="136"/>
    </location>
</feature>
<comment type="caution">
    <text evidence="3">The sequence shown here is derived from an EMBL/GenBank/DDBJ whole genome shotgun (WGS) entry which is preliminary data.</text>
</comment>
<sequence>MAYTKESYKKRKKLKEVLRHLFIIGPIYEFLRMFFSSLLFFFILNFYFIPEMFLSLQKKLRVPNKLIKMQEHSYLKTCRRIVNSFNTNSGSISRWQLIHFAFKNMGSKKTRTLVTVGGMAIGIGATVLLLSLGYGVEELVKSRVASLNEVKQANVFTADQIQKPLDDTAIKTLSSIDQVELVVPLVSVVGRVDYQGSAVDVVVYASPEDYLKNSDITLSYGSFYKSDDSWKAVYTNPDIANFLKKEANSKENKSILIQSGEVQNPKEG</sequence>
<dbReference type="Pfam" id="PF12704">
    <property type="entry name" value="MacB_PCD"/>
    <property type="match status" value="1"/>
</dbReference>
<dbReference type="Proteomes" id="UP000886106">
    <property type="component" value="Unassembled WGS sequence"/>
</dbReference>
<keyword evidence="1" id="KW-1133">Transmembrane helix</keyword>
<dbReference type="AlphaFoldDB" id="A0A7V5J091"/>
<dbReference type="PANTHER" id="PTHR30572">
    <property type="entry name" value="MEMBRANE COMPONENT OF TRANSPORTER-RELATED"/>
    <property type="match status" value="1"/>
</dbReference>
<dbReference type="InterPro" id="IPR050250">
    <property type="entry name" value="Macrolide_Exporter_MacB"/>
</dbReference>
<reference evidence="3" key="1">
    <citation type="journal article" date="2020" name="mSystems">
        <title>Genome- and Community-Level Interaction Insights into Carbon Utilization and Element Cycling Functions of Hydrothermarchaeota in Hydrothermal Sediment.</title>
        <authorList>
            <person name="Zhou Z."/>
            <person name="Liu Y."/>
            <person name="Xu W."/>
            <person name="Pan J."/>
            <person name="Luo Z.H."/>
            <person name="Li M."/>
        </authorList>
    </citation>
    <scope>NUCLEOTIDE SEQUENCE [LARGE SCALE GENOMIC DNA]</scope>
    <source>
        <strain evidence="3">HyVt-517</strain>
    </source>
</reference>
<dbReference type="InterPro" id="IPR025857">
    <property type="entry name" value="MacB_PCD"/>
</dbReference>
<gene>
    <name evidence="3" type="ORF">ENJ78_01030</name>
</gene>
<name>A0A7V5J091_UNCKA</name>
<proteinExistence type="predicted"/>
<feature type="non-terminal residue" evidence="3">
    <location>
        <position position="268"/>
    </location>
</feature>
<dbReference type="GO" id="GO:0005886">
    <property type="term" value="C:plasma membrane"/>
    <property type="evidence" value="ECO:0007669"/>
    <property type="project" value="TreeGrafter"/>
</dbReference>
<evidence type="ECO:0000256" key="1">
    <source>
        <dbReference type="SAM" id="Phobius"/>
    </source>
</evidence>
<feature type="domain" description="MacB-like periplasmic core" evidence="2">
    <location>
        <begin position="112"/>
        <end position="228"/>
    </location>
</feature>
<feature type="transmembrane region" description="Helical" evidence="1">
    <location>
        <begin position="21"/>
        <end position="49"/>
    </location>
</feature>
<evidence type="ECO:0000259" key="2">
    <source>
        <dbReference type="Pfam" id="PF12704"/>
    </source>
</evidence>
<protein>
    <recommendedName>
        <fullName evidence="2">MacB-like periplasmic core domain-containing protein</fullName>
    </recommendedName>
</protein>
<evidence type="ECO:0000313" key="3">
    <source>
        <dbReference type="EMBL" id="HHH14272.1"/>
    </source>
</evidence>
<keyword evidence="1" id="KW-0472">Membrane</keyword>
<dbReference type="EMBL" id="DRNS01000075">
    <property type="protein sequence ID" value="HHH14272.1"/>
    <property type="molecule type" value="Genomic_DNA"/>
</dbReference>